<evidence type="ECO:0000313" key="5">
    <source>
        <dbReference type="EMBL" id="MFC4719245.1"/>
    </source>
</evidence>
<dbReference type="Gene3D" id="1.10.10.10">
    <property type="entry name" value="Winged helix-like DNA-binding domain superfamily/Winged helix DNA-binding domain"/>
    <property type="match status" value="1"/>
</dbReference>
<evidence type="ECO:0000256" key="2">
    <source>
        <dbReference type="SAM" id="MobiDB-lite"/>
    </source>
</evidence>
<dbReference type="EMBL" id="JBHSGS010000032">
    <property type="protein sequence ID" value="MFC4719245.1"/>
    <property type="molecule type" value="Genomic_DNA"/>
</dbReference>
<dbReference type="PANTHER" id="PTHR37293:SF6">
    <property type="entry name" value="DNA REPLICATION PROTEIN DNAD"/>
    <property type="match status" value="1"/>
</dbReference>
<comment type="caution">
    <text evidence="5">The sequence shown here is derived from an EMBL/GenBank/DDBJ whole genome shotgun (WGS) entry which is preliminary data.</text>
</comment>
<protein>
    <submittedName>
        <fullName evidence="5">DnaD domain protein</fullName>
    </submittedName>
</protein>
<evidence type="ECO:0000259" key="3">
    <source>
        <dbReference type="Pfam" id="PF07261"/>
    </source>
</evidence>
<dbReference type="Gene3D" id="1.10.10.630">
    <property type="entry name" value="DnaD domain-like"/>
    <property type="match status" value="1"/>
</dbReference>
<dbReference type="InterPro" id="IPR034829">
    <property type="entry name" value="DnaD-like_sf"/>
</dbReference>
<keyword evidence="6" id="KW-1185">Reference proteome</keyword>
<gene>
    <name evidence="5" type="ORF">ACFO5I_05835</name>
</gene>
<comment type="similarity">
    <text evidence="1">Belongs to the DnaB/DnaD family.</text>
</comment>
<dbReference type="Proteomes" id="UP001595969">
    <property type="component" value="Unassembled WGS sequence"/>
</dbReference>
<evidence type="ECO:0000256" key="1">
    <source>
        <dbReference type="ARBA" id="ARBA00093462"/>
    </source>
</evidence>
<dbReference type="InterPro" id="IPR006343">
    <property type="entry name" value="DnaB/C_C"/>
</dbReference>
<evidence type="ECO:0000313" key="6">
    <source>
        <dbReference type="Proteomes" id="UP001595969"/>
    </source>
</evidence>
<dbReference type="RefSeq" id="WP_204654068.1">
    <property type="nucleotide sequence ID" value="NZ_JAFBFD010000019.1"/>
</dbReference>
<dbReference type="SUPFAM" id="SSF158499">
    <property type="entry name" value="DnaD domain-like"/>
    <property type="match status" value="1"/>
</dbReference>
<feature type="region of interest" description="Disordered" evidence="2">
    <location>
        <begin position="195"/>
        <end position="231"/>
    </location>
</feature>
<dbReference type="InterPro" id="IPR053843">
    <property type="entry name" value="DnaD_N"/>
</dbReference>
<dbReference type="Pfam" id="PF07261">
    <property type="entry name" value="DnaB_2"/>
    <property type="match status" value="1"/>
</dbReference>
<proteinExistence type="inferred from homology"/>
<organism evidence="5 6">
    <name type="scientific">Enterococcus lemanii</name>
    <dbReference type="NCBI Taxonomy" id="1159752"/>
    <lineage>
        <taxon>Bacteria</taxon>
        <taxon>Bacillati</taxon>
        <taxon>Bacillota</taxon>
        <taxon>Bacilli</taxon>
        <taxon>Lactobacillales</taxon>
        <taxon>Enterococcaceae</taxon>
        <taxon>Enterococcus</taxon>
    </lineage>
</organism>
<feature type="domain" description="DnaD N-terminal" evidence="4">
    <location>
        <begin position="16"/>
        <end position="113"/>
    </location>
</feature>
<dbReference type="Pfam" id="PF21984">
    <property type="entry name" value="DnaD_N"/>
    <property type="match status" value="1"/>
</dbReference>
<reference evidence="6" key="1">
    <citation type="journal article" date="2019" name="Int. J. Syst. Evol. Microbiol.">
        <title>The Global Catalogue of Microorganisms (GCM) 10K type strain sequencing project: providing services to taxonomists for standard genome sequencing and annotation.</title>
        <authorList>
            <consortium name="The Broad Institute Genomics Platform"/>
            <consortium name="The Broad Institute Genome Sequencing Center for Infectious Disease"/>
            <person name="Wu L."/>
            <person name="Ma J."/>
        </authorList>
    </citation>
    <scope>NUCLEOTIDE SEQUENCE [LARGE SCALE GENOMIC DNA]</scope>
    <source>
        <strain evidence="6">CGMCC 1.19032</strain>
    </source>
</reference>
<dbReference type="InterPro" id="IPR053162">
    <property type="entry name" value="DnaD"/>
</dbReference>
<evidence type="ECO:0000259" key="4">
    <source>
        <dbReference type="Pfam" id="PF21984"/>
    </source>
</evidence>
<dbReference type="InterPro" id="IPR036388">
    <property type="entry name" value="WH-like_DNA-bd_sf"/>
</dbReference>
<sequence>MISLEEYLASGQTTYSNLVLDNYRKIGLTNEEFLLWLQLFRYNEAGNHFPDLAMIASQLSFTQQEIYYLLNQLVQKQVVQIISTKDTSGKIVDHYDLSLIFNKIAVLKEQEKMTQTKKKEQEKIRELYQSFEAEFGRPLSQIEFQRIGQWLDEDHYQVELIQLALREAVLNQAYSLNYIDRILLSWERKNIRTSQQVQEEQKRRKRQLMQKEAPKEKQLPKISLHNWLEED</sequence>
<dbReference type="PANTHER" id="PTHR37293">
    <property type="entry name" value="PHAGE REPLICATION PROTEIN-RELATED"/>
    <property type="match status" value="1"/>
</dbReference>
<accession>A0ABV9MUQ0</accession>
<dbReference type="NCBIfam" id="TIGR01446">
    <property type="entry name" value="DnaD_dom"/>
    <property type="match status" value="1"/>
</dbReference>
<name>A0ABV9MUQ0_9ENTE</name>
<feature type="domain" description="DnaB/C C-terminal" evidence="3">
    <location>
        <begin position="128"/>
        <end position="200"/>
    </location>
</feature>